<dbReference type="Proteomes" id="UP000887566">
    <property type="component" value="Unplaced"/>
</dbReference>
<evidence type="ECO:0000256" key="1">
    <source>
        <dbReference type="SAM" id="SignalP"/>
    </source>
</evidence>
<dbReference type="PROSITE" id="PS50234">
    <property type="entry name" value="VWFA"/>
    <property type="match status" value="1"/>
</dbReference>
<name>A0A914WLE1_9BILA</name>
<evidence type="ECO:0000259" key="2">
    <source>
        <dbReference type="PROSITE" id="PS50041"/>
    </source>
</evidence>
<accession>A0A914WLE1</accession>
<dbReference type="Gene3D" id="3.10.100.10">
    <property type="entry name" value="Mannose-Binding Protein A, subunit A"/>
    <property type="match status" value="1"/>
</dbReference>
<dbReference type="InterPro" id="IPR036465">
    <property type="entry name" value="vWFA_dom_sf"/>
</dbReference>
<protein>
    <submittedName>
        <fullName evidence="5">Uncharacterized protein</fullName>
    </submittedName>
</protein>
<dbReference type="CDD" id="cd01450">
    <property type="entry name" value="vWFA_subfamily_ECM"/>
    <property type="match status" value="1"/>
</dbReference>
<dbReference type="Pfam" id="PF00092">
    <property type="entry name" value="VWA"/>
    <property type="match status" value="1"/>
</dbReference>
<dbReference type="PANTHER" id="PTHR31024:SF3">
    <property type="entry name" value="C-TYPE LECTIN-RELATED"/>
    <property type="match status" value="1"/>
</dbReference>
<dbReference type="WBParaSite" id="PSAMB.scaffold447size56213.g5965.t1">
    <property type="protein sequence ID" value="PSAMB.scaffold447size56213.g5965.t1"/>
    <property type="gene ID" value="PSAMB.scaffold447size56213.g5965"/>
</dbReference>
<dbReference type="CDD" id="cd00037">
    <property type="entry name" value="CLECT"/>
    <property type="match status" value="1"/>
</dbReference>
<evidence type="ECO:0000313" key="4">
    <source>
        <dbReference type="Proteomes" id="UP000887566"/>
    </source>
</evidence>
<proteinExistence type="predicted"/>
<dbReference type="Pfam" id="PF00059">
    <property type="entry name" value="Lectin_C"/>
    <property type="match status" value="1"/>
</dbReference>
<dbReference type="SMART" id="SM00034">
    <property type="entry name" value="CLECT"/>
    <property type="match status" value="1"/>
</dbReference>
<keyword evidence="4" id="KW-1185">Reference proteome</keyword>
<organism evidence="4 5">
    <name type="scientific">Plectus sambesii</name>
    <dbReference type="NCBI Taxonomy" id="2011161"/>
    <lineage>
        <taxon>Eukaryota</taxon>
        <taxon>Metazoa</taxon>
        <taxon>Ecdysozoa</taxon>
        <taxon>Nematoda</taxon>
        <taxon>Chromadorea</taxon>
        <taxon>Plectida</taxon>
        <taxon>Plectina</taxon>
        <taxon>Plectoidea</taxon>
        <taxon>Plectidae</taxon>
        <taxon>Plectus</taxon>
    </lineage>
</organism>
<dbReference type="Gene3D" id="3.40.50.410">
    <property type="entry name" value="von Willebrand factor, type A domain"/>
    <property type="match status" value="1"/>
</dbReference>
<dbReference type="SUPFAM" id="SSF53300">
    <property type="entry name" value="vWA-like"/>
    <property type="match status" value="1"/>
</dbReference>
<dbReference type="InterPro" id="IPR002035">
    <property type="entry name" value="VWF_A"/>
</dbReference>
<feature type="domain" description="C-type lectin" evidence="2">
    <location>
        <begin position="302"/>
        <end position="420"/>
    </location>
</feature>
<evidence type="ECO:0000259" key="3">
    <source>
        <dbReference type="PROSITE" id="PS50234"/>
    </source>
</evidence>
<evidence type="ECO:0000313" key="5">
    <source>
        <dbReference type="WBParaSite" id="PSAMB.scaffold447size56213.g5965.t1"/>
    </source>
</evidence>
<dbReference type="InterPro" id="IPR016187">
    <property type="entry name" value="CTDL_fold"/>
</dbReference>
<dbReference type="InterPro" id="IPR001304">
    <property type="entry name" value="C-type_lectin-like"/>
</dbReference>
<reference evidence="5" key="1">
    <citation type="submission" date="2022-11" db="UniProtKB">
        <authorList>
            <consortium name="WormBaseParasite"/>
        </authorList>
    </citation>
    <scope>IDENTIFICATION</scope>
</reference>
<dbReference type="SUPFAM" id="SSF56436">
    <property type="entry name" value="C-type lectin-like"/>
    <property type="match status" value="1"/>
</dbReference>
<dbReference type="PROSITE" id="PS50041">
    <property type="entry name" value="C_TYPE_LECTIN_2"/>
    <property type="match status" value="1"/>
</dbReference>
<feature type="domain" description="VWFA" evidence="3">
    <location>
        <begin position="100"/>
        <end position="241"/>
    </location>
</feature>
<feature type="signal peptide" evidence="1">
    <location>
        <begin position="1"/>
        <end position="24"/>
    </location>
</feature>
<dbReference type="PANTHER" id="PTHR31024">
    <property type="entry name" value="C-TYPE LECTIN"/>
    <property type="match status" value="1"/>
</dbReference>
<sequence length="443" mass="46377">MMARRAGNALFLLLCTFVFCHVNAQSTGITAGMPMTSGAEVNTGVSEAVTGAPATSSASVTAGASGAPMSTTTAAPAAPSCSTTNCPKECACTPAKIWLDIVLVVDTSSSMTVEGLIQTQAFLAGIIGGLTVSQVAGGNTRVAIVSFSSSTNVANDLTSLNSTADAVSAIYNIAYNGSDEVNIEAAFKTAGDVIRTSDQRPNARNVIILVTSSNQKGAPNDPNPIANQLKHEGNAIMTVTVTQSSTSTPPSIDYSTPGYNFSNTQANFTNAIALALCDANCFCPPLWFQFTSGFIGTSSFKRYGECLYPGDVPAPWDAAQRACTYRNGHLMDAFNADKHSFAQSLAMQYFSSAGPPVYWIGLNNQTGTWVWDGGNGNSTTSASDDYSAWTSGYPAAGTGSCVANVKFTGFILKWRNLPCSSAFTDAHNYFCQIKSCDTNTYCP</sequence>
<keyword evidence="1" id="KW-0732">Signal</keyword>
<dbReference type="InterPro" id="IPR016186">
    <property type="entry name" value="C-type_lectin-like/link_sf"/>
</dbReference>
<dbReference type="SMART" id="SM00327">
    <property type="entry name" value="VWA"/>
    <property type="match status" value="1"/>
</dbReference>
<dbReference type="AlphaFoldDB" id="A0A914WLE1"/>
<feature type="chain" id="PRO_5036966013" evidence="1">
    <location>
        <begin position="25"/>
        <end position="443"/>
    </location>
</feature>